<keyword evidence="7 8" id="KW-0501">Molybdenum cofactor biosynthesis</keyword>
<evidence type="ECO:0000256" key="8">
    <source>
        <dbReference type="HAMAP-Rule" id="MF_00316"/>
    </source>
</evidence>
<protein>
    <recommendedName>
        <fullName evidence="8">Probable molybdenum cofactor guanylyltransferase</fullName>
        <shortName evidence="8">MoCo guanylyltransferase</shortName>
        <ecNumber evidence="8">2.7.7.77</ecNumber>
    </recommendedName>
    <alternativeName>
        <fullName evidence="8">GTP:molybdopterin guanylyltransferase</fullName>
    </alternativeName>
    <alternativeName>
        <fullName evidence="8">Mo-MPT guanylyltransferase</fullName>
    </alternativeName>
    <alternativeName>
        <fullName evidence="8">Molybdopterin guanylyltransferase</fullName>
    </alternativeName>
    <alternativeName>
        <fullName evidence="8">Molybdopterin-guanine dinucleotide synthase</fullName>
        <shortName evidence="8">MGD synthase</shortName>
    </alternativeName>
</protein>
<dbReference type="Gene3D" id="3.90.550.10">
    <property type="entry name" value="Spore Coat Polysaccharide Biosynthesis Protein SpsA, Chain A"/>
    <property type="match status" value="1"/>
</dbReference>
<dbReference type="GO" id="GO:0061603">
    <property type="term" value="F:molybdenum cofactor guanylyltransferase activity"/>
    <property type="evidence" value="ECO:0007669"/>
    <property type="project" value="UniProtKB-EC"/>
</dbReference>
<keyword evidence="5 8" id="KW-0460">Magnesium</keyword>
<dbReference type="GO" id="GO:0005737">
    <property type="term" value="C:cytoplasm"/>
    <property type="evidence" value="ECO:0007669"/>
    <property type="project" value="UniProtKB-SubCell"/>
</dbReference>
<dbReference type="PANTHER" id="PTHR19136:SF81">
    <property type="entry name" value="MOLYBDENUM COFACTOR GUANYLYLTRANSFERASE"/>
    <property type="match status" value="1"/>
</dbReference>
<comment type="cofactor">
    <cofactor evidence="8">
        <name>Mg(2+)</name>
        <dbReference type="ChEBI" id="CHEBI:18420"/>
    </cofactor>
</comment>
<evidence type="ECO:0000256" key="2">
    <source>
        <dbReference type="ARBA" id="ARBA00022679"/>
    </source>
</evidence>
<feature type="binding site" evidence="8">
    <location>
        <position position="94"/>
    </location>
    <ligand>
        <name>GTP</name>
        <dbReference type="ChEBI" id="CHEBI:37565"/>
    </ligand>
</feature>
<dbReference type="HAMAP" id="MF_00316">
    <property type="entry name" value="MobA"/>
    <property type="match status" value="1"/>
</dbReference>
<dbReference type="EMBL" id="CP162599">
    <property type="protein sequence ID" value="XDK31192.1"/>
    <property type="molecule type" value="Genomic_DNA"/>
</dbReference>
<keyword evidence="6 8" id="KW-0342">GTP-binding</keyword>
<evidence type="ECO:0000256" key="1">
    <source>
        <dbReference type="ARBA" id="ARBA00022490"/>
    </source>
</evidence>
<dbReference type="EC" id="2.7.7.77" evidence="8"/>
<evidence type="ECO:0000256" key="4">
    <source>
        <dbReference type="ARBA" id="ARBA00022741"/>
    </source>
</evidence>
<comment type="subcellular location">
    <subcellularLocation>
        <location evidence="8">Cytoplasm</location>
    </subcellularLocation>
</comment>
<keyword evidence="4 8" id="KW-0547">Nucleotide-binding</keyword>
<evidence type="ECO:0000256" key="3">
    <source>
        <dbReference type="ARBA" id="ARBA00022723"/>
    </source>
</evidence>
<comment type="similarity">
    <text evidence="8">Belongs to the MobA family.</text>
</comment>
<dbReference type="SUPFAM" id="SSF53448">
    <property type="entry name" value="Nucleotide-diphospho-sugar transferases"/>
    <property type="match status" value="1"/>
</dbReference>
<feature type="binding site" evidence="8">
    <location>
        <position position="20"/>
    </location>
    <ligand>
        <name>GTP</name>
        <dbReference type="ChEBI" id="CHEBI:37565"/>
    </ligand>
</feature>
<dbReference type="InterPro" id="IPR013482">
    <property type="entry name" value="Molybde_CF_guanTrfase"/>
</dbReference>
<dbReference type="AlphaFoldDB" id="A0AB39HKL6"/>
<gene>
    <name evidence="8" type="primary">mobA</name>
    <name evidence="10" type="ORF">AB4Y30_09060</name>
</gene>
<dbReference type="RefSeq" id="WP_368651920.1">
    <property type="nucleotide sequence ID" value="NZ_CP162599.1"/>
</dbReference>
<dbReference type="CDD" id="cd02503">
    <property type="entry name" value="MobA"/>
    <property type="match status" value="1"/>
</dbReference>
<feature type="domain" description="MobA-like NTP transferase" evidence="9">
    <location>
        <begin position="5"/>
        <end position="155"/>
    </location>
</feature>
<feature type="binding site" evidence="8">
    <location>
        <begin position="8"/>
        <end position="10"/>
    </location>
    <ligand>
        <name>GTP</name>
        <dbReference type="ChEBI" id="CHEBI:37565"/>
    </ligand>
</feature>
<accession>A0AB39HKL6</accession>
<dbReference type="PANTHER" id="PTHR19136">
    <property type="entry name" value="MOLYBDENUM COFACTOR GUANYLYLTRANSFERASE"/>
    <property type="match status" value="1"/>
</dbReference>
<feature type="binding site" evidence="8">
    <location>
        <position position="65"/>
    </location>
    <ligand>
        <name>GTP</name>
        <dbReference type="ChEBI" id="CHEBI:37565"/>
    </ligand>
</feature>
<evidence type="ECO:0000256" key="6">
    <source>
        <dbReference type="ARBA" id="ARBA00023134"/>
    </source>
</evidence>
<keyword evidence="1 8" id="KW-0963">Cytoplasm</keyword>
<keyword evidence="2 8" id="KW-0808">Transferase</keyword>
<comment type="catalytic activity">
    <reaction evidence="8">
        <text>Mo-molybdopterin + GTP + H(+) = Mo-molybdopterin guanine dinucleotide + diphosphate</text>
        <dbReference type="Rhea" id="RHEA:34243"/>
        <dbReference type="ChEBI" id="CHEBI:15378"/>
        <dbReference type="ChEBI" id="CHEBI:33019"/>
        <dbReference type="ChEBI" id="CHEBI:37565"/>
        <dbReference type="ChEBI" id="CHEBI:71302"/>
        <dbReference type="ChEBI" id="CHEBI:71310"/>
        <dbReference type="EC" id="2.7.7.77"/>
    </reaction>
</comment>
<keyword evidence="10" id="KW-0548">Nucleotidyltransferase</keyword>
<dbReference type="Pfam" id="PF12804">
    <property type="entry name" value="NTP_transf_3"/>
    <property type="match status" value="1"/>
</dbReference>
<reference evidence="10" key="1">
    <citation type="submission" date="2024-07" db="EMBL/GenBank/DDBJ databases">
        <title>Halotolerant mesophilic bacterium Ornithinibacillus sp. 4-3, sp. nov., isolated from soil.</title>
        <authorList>
            <person name="Sidarenka A.V."/>
            <person name="Guliayeva D.E."/>
            <person name="Leanovich S.I."/>
            <person name="Hileuskaya K.S."/>
            <person name="Akhremchuk A.E."/>
            <person name="Sikolenko M.A."/>
            <person name="Valentovich L.N."/>
        </authorList>
    </citation>
    <scope>NUCLEOTIDE SEQUENCE</scope>
    <source>
        <strain evidence="10">4-3</strain>
    </source>
</reference>
<organism evidence="10">
    <name type="scientific">Ornithinibacillus sp. 4-3</name>
    <dbReference type="NCBI Taxonomy" id="3231488"/>
    <lineage>
        <taxon>Bacteria</taxon>
        <taxon>Bacillati</taxon>
        <taxon>Bacillota</taxon>
        <taxon>Bacilli</taxon>
        <taxon>Bacillales</taxon>
        <taxon>Bacillaceae</taxon>
        <taxon>Ornithinibacillus</taxon>
    </lineage>
</organism>
<sequence>MHICGVILAGGKSSRMGTNKSLLPINGKPTIQHIAEELQKITKDIIIISNHPSDYDFLPFKIYEDRFLDKGPLAGIESALYYQPADLYLFAACDMPFIQADIYQLLLANMEDNDVIIPKYEERIHPLAGIYRKTVLPYVQQQLSKDDLKVRRLFDYLKVKYVGDYPEIAGEILTKHFFNMNKPEEYQKALKYKE</sequence>
<dbReference type="GO" id="GO:0006777">
    <property type="term" value="P:Mo-molybdopterin cofactor biosynthetic process"/>
    <property type="evidence" value="ECO:0007669"/>
    <property type="project" value="UniProtKB-KW"/>
</dbReference>
<dbReference type="InterPro" id="IPR029044">
    <property type="entry name" value="Nucleotide-diphossugar_trans"/>
</dbReference>
<comment type="domain">
    <text evidence="8">The N-terminal domain determines nucleotide recognition and specific binding, while the C-terminal domain determines the specific binding to the target protein.</text>
</comment>
<comment type="caution">
    <text evidence="8">Lacks conserved residue(s) required for the propagation of feature annotation.</text>
</comment>
<evidence type="ECO:0000313" key="10">
    <source>
        <dbReference type="EMBL" id="XDK31192.1"/>
    </source>
</evidence>
<proteinExistence type="inferred from homology"/>
<feature type="binding site" evidence="8">
    <location>
        <position position="94"/>
    </location>
    <ligand>
        <name>Mg(2+)</name>
        <dbReference type="ChEBI" id="CHEBI:18420"/>
    </ligand>
</feature>
<evidence type="ECO:0000256" key="7">
    <source>
        <dbReference type="ARBA" id="ARBA00023150"/>
    </source>
</evidence>
<evidence type="ECO:0000259" key="9">
    <source>
        <dbReference type="Pfam" id="PF12804"/>
    </source>
</evidence>
<comment type="function">
    <text evidence="8">Transfers a GMP moiety from GTP to Mo-molybdopterin (Mo-MPT) cofactor (Moco or molybdenum cofactor) to form Mo-molybdopterin guanine dinucleotide (Mo-MGD) cofactor.</text>
</comment>
<dbReference type="GO" id="GO:0046872">
    <property type="term" value="F:metal ion binding"/>
    <property type="evidence" value="ECO:0007669"/>
    <property type="project" value="UniProtKB-KW"/>
</dbReference>
<dbReference type="InterPro" id="IPR025877">
    <property type="entry name" value="MobA-like_NTP_Trfase"/>
</dbReference>
<keyword evidence="3 8" id="KW-0479">Metal-binding</keyword>
<evidence type="ECO:0000256" key="5">
    <source>
        <dbReference type="ARBA" id="ARBA00022842"/>
    </source>
</evidence>
<name>A0AB39HKL6_9BACI</name>
<dbReference type="GO" id="GO:0005525">
    <property type="term" value="F:GTP binding"/>
    <property type="evidence" value="ECO:0007669"/>
    <property type="project" value="UniProtKB-UniRule"/>
</dbReference>